<proteinExistence type="predicted"/>
<gene>
    <name evidence="4" type="ORF">EV656_11840</name>
</gene>
<dbReference type="Proteomes" id="UP000295733">
    <property type="component" value="Unassembled WGS sequence"/>
</dbReference>
<dbReference type="PROSITE" id="PS51898">
    <property type="entry name" value="TYR_RECOMBINASE"/>
    <property type="match status" value="1"/>
</dbReference>
<evidence type="ECO:0000259" key="3">
    <source>
        <dbReference type="PROSITE" id="PS51898"/>
    </source>
</evidence>
<evidence type="ECO:0000256" key="1">
    <source>
        <dbReference type="ARBA" id="ARBA00022908"/>
    </source>
</evidence>
<feature type="domain" description="Tyr recombinase" evidence="3">
    <location>
        <begin position="153"/>
        <end position="342"/>
    </location>
</feature>
<dbReference type="InterPro" id="IPR002104">
    <property type="entry name" value="Integrase_catalytic"/>
</dbReference>
<dbReference type="PANTHER" id="PTHR30349:SF88">
    <property type="entry name" value="BLL1584 PROTEIN"/>
    <property type="match status" value="1"/>
</dbReference>
<dbReference type="Pfam" id="PF00589">
    <property type="entry name" value="Phage_integrase"/>
    <property type="match status" value="1"/>
</dbReference>
<evidence type="ECO:0000313" key="4">
    <source>
        <dbReference type="EMBL" id="TCP20692.1"/>
    </source>
</evidence>
<keyword evidence="2" id="KW-0233">DNA recombination</keyword>
<comment type="caution">
    <text evidence="4">The sequence shown here is derived from an EMBL/GenBank/DDBJ whole genome shotgun (WGS) entry which is preliminary data.</text>
</comment>
<dbReference type="SUPFAM" id="SSF56349">
    <property type="entry name" value="DNA breaking-rejoining enzymes"/>
    <property type="match status" value="1"/>
</dbReference>
<evidence type="ECO:0000256" key="2">
    <source>
        <dbReference type="ARBA" id="ARBA00023172"/>
    </source>
</evidence>
<dbReference type="GO" id="GO:0006310">
    <property type="term" value="P:DNA recombination"/>
    <property type="evidence" value="ECO:0007669"/>
    <property type="project" value="UniProtKB-KW"/>
</dbReference>
<dbReference type="PANTHER" id="PTHR30349">
    <property type="entry name" value="PHAGE INTEGRASE-RELATED"/>
    <property type="match status" value="1"/>
</dbReference>
<keyword evidence="5" id="KW-1185">Reference proteome</keyword>
<dbReference type="InterPro" id="IPR011010">
    <property type="entry name" value="DNA_brk_join_enz"/>
</dbReference>
<dbReference type="AlphaFoldDB" id="A0A4R2NHI9"/>
<dbReference type="OrthoDB" id="7510934at2"/>
<organism evidence="4 5">
    <name type="scientific">Rhodovulum adriaticum</name>
    <name type="common">Rhodopseudomonas adriatica</name>
    <dbReference type="NCBI Taxonomy" id="35804"/>
    <lineage>
        <taxon>Bacteria</taxon>
        <taxon>Pseudomonadati</taxon>
        <taxon>Pseudomonadota</taxon>
        <taxon>Alphaproteobacteria</taxon>
        <taxon>Rhodobacterales</taxon>
        <taxon>Paracoccaceae</taxon>
        <taxon>Rhodovulum</taxon>
    </lineage>
</organism>
<dbReference type="RefSeq" id="WP_132605676.1">
    <property type="nucleotide sequence ID" value="NZ_NRRP01000039.1"/>
</dbReference>
<evidence type="ECO:0000313" key="5">
    <source>
        <dbReference type="Proteomes" id="UP000295733"/>
    </source>
</evidence>
<keyword evidence="1" id="KW-0229">DNA integration</keyword>
<dbReference type="GO" id="GO:0003677">
    <property type="term" value="F:DNA binding"/>
    <property type="evidence" value="ECO:0007669"/>
    <property type="project" value="InterPro"/>
</dbReference>
<sequence length="352" mass="40070">MKGLKRYEIGGKYYVYHRATNTPLPAHLPEDHPDFLAAYFEAEVGLKPKAAPKHVVVNSVQHVVSRYMASNDFKKLSESYQDVRRRDMNRLCCQKDGAIGKVPFNRIESRHIKADMGALSPNPANERLKTWRALFKFATYAEIVAEDVTTGIQKVSTPSTQGHIPWTFAEIENFRARWTYGTEQRAAFETIFWCGCRMSDAVGLGPKNIDAEGWINFIQQKTKSDVSVPLYRDLPDFAVPEDRDHLLRALEAMGDGRMFFIQTIFGQQRSRKAASSWFSEAATEATLPEDRSSHGLRKSRMILHAERGATTHQIAAWSGHESLKEVERYTKRVNRRLLLTPSPSVLETGEFF</sequence>
<name>A0A4R2NHI9_RHOAD</name>
<protein>
    <submittedName>
        <fullName evidence="4">Site-specific recombinase XerD</fullName>
    </submittedName>
</protein>
<dbReference type="InterPro" id="IPR050090">
    <property type="entry name" value="Tyrosine_recombinase_XerCD"/>
</dbReference>
<dbReference type="GO" id="GO:0015074">
    <property type="term" value="P:DNA integration"/>
    <property type="evidence" value="ECO:0007669"/>
    <property type="project" value="UniProtKB-KW"/>
</dbReference>
<dbReference type="Gene3D" id="1.10.443.10">
    <property type="entry name" value="Intergrase catalytic core"/>
    <property type="match status" value="1"/>
</dbReference>
<reference evidence="4 5" key="1">
    <citation type="submission" date="2019-03" db="EMBL/GenBank/DDBJ databases">
        <title>Genomic Encyclopedia of Type Strains, Phase IV (KMG-IV): sequencing the most valuable type-strain genomes for metagenomic binning, comparative biology and taxonomic classification.</title>
        <authorList>
            <person name="Goeker M."/>
        </authorList>
    </citation>
    <scope>NUCLEOTIDE SEQUENCE [LARGE SCALE GENOMIC DNA]</scope>
    <source>
        <strain evidence="4 5">DSM 2781</strain>
    </source>
</reference>
<accession>A0A4R2NHI9</accession>
<dbReference type="InterPro" id="IPR013762">
    <property type="entry name" value="Integrase-like_cat_sf"/>
</dbReference>
<dbReference type="EMBL" id="SLXL01000018">
    <property type="protein sequence ID" value="TCP20692.1"/>
    <property type="molecule type" value="Genomic_DNA"/>
</dbReference>